<evidence type="ECO:0000313" key="1">
    <source>
        <dbReference type="EMBL" id="REG26883.1"/>
    </source>
</evidence>
<reference evidence="1 2" key="1">
    <citation type="submission" date="2018-08" db="EMBL/GenBank/DDBJ databases">
        <title>Genomic Encyclopedia of Archaeal and Bacterial Type Strains, Phase II (KMG-II): from individual species to whole genera.</title>
        <authorList>
            <person name="Goeker M."/>
        </authorList>
    </citation>
    <scope>NUCLEOTIDE SEQUENCE [LARGE SCALE GENOMIC DNA]</scope>
    <source>
        <strain evidence="1 2">DSM 582</strain>
    </source>
</reference>
<proteinExistence type="predicted"/>
<dbReference type="EMBL" id="QUMX01000085">
    <property type="protein sequence ID" value="REG26883.1"/>
    <property type="molecule type" value="Genomic_DNA"/>
</dbReference>
<dbReference type="Proteomes" id="UP000256794">
    <property type="component" value="Unassembled WGS sequence"/>
</dbReference>
<evidence type="ECO:0000313" key="2">
    <source>
        <dbReference type="Proteomes" id="UP000256794"/>
    </source>
</evidence>
<accession>A0AAQ0HC16</accession>
<gene>
    <name evidence="1" type="ORF">ATH84_10857</name>
</gene>
<name>A0AAQ0HC16_PARVE</name>
<protein>
    <submittedName>
        <fullName evidence="1">Uncharacterized protein</fullName>
    </submittedName>
</protein>
<dbReference type="AlphaFoldDB" id="A0AAQ0HC16"/>
<organism evidence="1 2">
    <name type="scientific">Paracoccus versutus</name>
    <name type="common">Thiobacillus versutus</name>
    <dbReference type="NCBI Taxonomy" id="34007"/>
    <lineage>
        <taxon>Bacteria</taxon>
        <taxon>Pseudomonadati</taxon>
        <taxon>Pseudomonadota</taxon>
        <taxon>Alphaproteobacteria</taxon>
        <taxon>Rhodobacterales</taxon>
        <taxon>Paracoccaceae</taxon>
        <taxon>Paracoccus</taxon>
    </lineage>
</organism>
<sequence length="173" mass="19412">MRFLLTFHCEATGQWRCLDTALLPDFRSARAEDLPAALRDEPDLIMRWLLGRYEIANTLTPGAKSLHPSGQRDFVTIYALGADRSVIGFENAYNGAWLEMFLLENQPLGHIAVRKVFSSSGAMAKLEERAARPLYSSDAACRLTVSRIIEHRQVWGNQCKTDAGRTTALVERT</sequence>
<dbReference type="RefSeq" id="WP_036756058.1">
    <property type="nucleotide sequence ID" value="NZ_CP035284.1"/>
</dbReference>
<keyword evidence="2" id="KW-1185">Reference proteome</keyword>
<comment type="caution">
    <text evidence="1">The sequence shown here is derived from an EMBL/GenBank/DDBJ whole genome shotgun (WGS) entry which is preliminary data.</text>
</comment>